<keyword evidence="4" id="KW-1185">Reference proteome</keyword>
<gene>
    <name evidence="3" type="ORF">EV645_5998</name>
</gene>
<evidence type="ECO:0000256" key="1">
    <source>
        <dbReference type="ARBA" id="ARBA00007689"/>
    </source>
</evidence>
<dbReference type="AlphaFoldDB" id="A0A4Q7WM67"/>
<dbReference type="Proteomes" id="UP000292027">
    <property type="component" value="Unassembled WGS sequence"/>
</dbReference>
<reference evidence="3 4" key="1">
    <citation type="journal article" date="2015" name="Stand. Genomic Sci.">
        <title>Genomic Encyclopedia of Bacterial and Archaeal Type Strains, Phase III: the genomes of soil and plant-associated and newly described type strains.</title>
        <authorList>
            <person name="Whitman W.B."/>
            <person name="Woyke T."/>
            <person name="Klenk H.P."/>
            <person name="Zhou Y."/>
            <person name="Lilburn T.G."/>
            <person name="Beck B.J."/>
            <person name="De Vos P."/>
            <person name="Vandamme P."/>
            <person name="Eisen J.A."/>
            <person name="Garrity G."/>
            <person name="Hugenholtz P."/>
            <person name="Kyrpides N.C."/>
        </authorList>
    </citation>
    <scope>NUCLEOTIDE SEQUENCE [LARGE SCALE GENOMIC DNA]</scope>
    <source>
        <strain evidence="3 4">VKM Ac-2540</strain>
    </source>
</reference>
<feature type="domain" description="YCII-related" evidence="2">
    <location>
        <begin position="1"/>
        <end position="110"/>
    </location>
</feature>
<dbReference type="EMBL" id="SHKR01000015">
    <property type="protein sequence ID" value="RZU10843.1"/>
    <property type="molecule type" value="Genomic_DNA"/>
</dbReference>
<evidence type="ECO:0000313" key="4">
    <source>
        <dbReference type="Proteomes" id="UP000292027"/>
    </source>
</evidence>
<evidence type="ECO:0000259" key="2">
    <source>
        <dbReference type="Pfam" id="PF03795"/>
    </source>
</evidence>
<dbReference type="OrthoDB" id="668782at2"/>
<sequence>MKYMLLIRPDNDYPDGVPDETIRKTEAWVAAVKARGVHLTGGALYPPAQSTGVRRRGAKVVTTDGPFAESKEQMGGFDLIECDTLAEAIEIAAGHPAAEAGMVEIRPIVEELASLGQQAVADRTP</sequence>
<evidence type="ECO:0000313" key="3">
    <source>
        <dbReference type="EMBL" id="RZU10843.1"/>
    </source>
</evidence>
<name>A0A4Q7WM67_9ACTN</name>
<dbReference type="InterPro" id="IPR005545">
    <property type="entry name" value="YCII"/>
</dbReference>
<dbReference type="Gene3D" id="3.30.70.1060">
    <property type="entry name" value="Dimeric alpha+beta barrel"/>
    <property type="match status" value="1"/>
</dbReference>
<organism evidence="3 4">
    <name type="scientific">Kribbella rubisoli</name>
    <dbReference type="NCBI Taxonomy" id="3075929"/>
    <lineage>
        <taxon>Bacteria</taxon>
        <taxon>Bacillati</taxon>
        <taxon>Actinomycetota</taxon>
        <taxon>Actinomycetes</taxon>
        <taxon>Propionibacteriales</taxon>
        <taxon>Kribbellaceae</taxon>
        <taxon>Kribbella</taxon>
    </lineage>
</organism>
<dbReference type="SUPFAM" id="SSF54909">
    <property type="entry name" value="Dimeric alpha+beta barrel"/>
    <property type="match status" value="1"/>
</dbReference>
<protein>
    <recommendedName>
        <fullName evidence="2">YCII-related domain-containing protein</fullName>
    </recommendedName>
</protein>
<dbReference type="Pfam" id="PF03795">
    <property type="entry name" value="YCII"/>
    <property type="match status" value="1"/>
</dbReference>
<comment type="caution">
    <text evidence="3">The sequence shown here is derived from an EMBL/GenBank/DDBJ whole genome shotgun (WGS) entry which is preliminary data.</text>
</comment>
<dbReference type="InterPro" id="IPR011008">
    <property type="entry name" value="Dimeric_a/b-barrel"/>
</dbReference>
<accession>A0A4Q7WM67</accession>
<dbReference type="PANTHER" id="PTHR35174">
    <property type="entry name" value="BLL7171 PROTEIN-RELATED"/>
    <property type="match status" value="1"/>
</dbReference>
<dbReference type="PANTHER" id="PTHR35174:SF3">
    <property type="entry name" value="BLL7171 PROTEIN"/>
    <property type="match status" value="1"/>
</dbReference>
<comment type="similarity">
    <text evidence="1">Belongs to the YciI family.</text>
</comment>
<proteinExistence type="inferred from homology"/>